<feature type="domain" description="GmrSD restriction endonucleases C-terminal" evidence="2">
    <location>
        <begin position="75"/>
        <end position="214"/>
    </location>
</feature>
<feature type="compositionally biased region" description="Low complexity" evidence="1">
    <location>
        <begin position="12"/>
        <end position="39"/>
    </location>
</feature>
<organism evidence="3 4">
    <name type="scientific">Glutamicibacter uratoxydans</name>
    <name type="common">Arthrobacter uratoxydans</name>
    <dbReference type="NCBI Taxonomy" id="43667"/>
    <lineage>
        <taxon>Bacteria</taxon>
        <taxon>Bacillati</taxon>
        <taxon>Actinomycetota</taxon>
        <taxon>Actinomycetes</taxon>
        <taxon>Micrococcales</taxon>
        <taxon>Micrococcaceae</taxon>
        <taxon>Glutamicibacter</taxon>
    </lineage>
</organism>
<comment type="caution">
    <text evidence="3">The sequence shown here is derived from an EMBL/GenBank/DDBJ whole genome shotgun (WGS) entry which is preliminary data.</text>
</comment>
<proteinExistence type="predicted"/>
<evidence type="ECO:0000313" key="4">
    <source>
        <dbReference type="Proteomes" id="UP000316612"/>
    </source>
</evidence>
<name>A0A4Y4DRM5_GLUUR</name>
<feature type="region of interest" description="Disordered" evidence="1">
    <location>
        <begin position="1"/>
        <end position="39"/>
    </location>
</feature>
<evidence type="ECO:0000256" key="1">
    <source>
        <dbReference type="SAM" id="MobiDB-lite"/>
    </source>
</evidence>
<evidence type="ECO:0000259" key="2">
    <source>
        <dbReference type="Pfam" id="PF07510"/>
    </source>
</evidence>
<dbReference type="Proteomes" id="UP000316612">
    <property type="component" value="Unassembled WGS sequence"/>
</dbReference>
<keyword evidence="4" id="KW-1185">Reference proteome</keyword>
<dbReference type="EMBL" id="BJNY01000002">
    <property type="protein sequence ID" value="GED05151.1"/>
    <property type="molecule type" value="Genomic_DNA"/>
</dbReference>
<dbReference type="Pfam" id="PF07510">
    <property type="entry name" value="GmrSD_C"/>
    <property type="match status" value="1"/>
</dbReference>
<evidence type="ECO:0000313" key="3">
    <source>
        <dbReference type="EMBL" id="GED05151.1"/>
    </source>
</evidence>
<accession>A0A4Y4DRM5</accession>
<dbReference type="PANTHER" id="PTHR24094">
    <property type="entry name" value="SECRETED PROTEIN"/>
    <property type="match status" value="1"/>
</dbReference>
<gene>
    <name evidence="3" type="ORF">AUR04nite_06830</name>
</gene>
<dbReference type="AlphaFoldDB" id="A0A4Y4DRM5"/>
<protein>
    <recommendedName>
        <fullName evidence="2">GmrSD restriction endonucleases C-terminal domain-containing protein</fullName>
    </recommendedName>
</protein>
<sequence length="220" mass="23856">MIRTEAPPITLTSEAPTPEAAEDTTAAPASPAKPGAPQAQELLNSLAVKGRAPKSGYERSKFGSAWSDVEHNGCDTRNDILSRDLDVSSYKQGTNGCVVLTGSLQDPYTGKYIEFQRGQGTSNAVQIDHIVALSDAWQKGAQKLSADQRLKLANDPLNLLAVDGPTNGSKSDSDAASWLPPNRDYWCPYVTAQIEVKHKYSLWVTKAEKSSMLRVLNDYC</sequence>
<reference evidence="3 4" key="1">
    <citation type="submission" date="2019-06" db="EMBL/GenBank/DDBJ databases">
        <title>Whole genome shotgun sequence of Glutamicibacter uratoxydans NBRC 15515.</title>
        <authorList>
            <person name="Hosoyama A."/>
            <person name="Uohara A."/>
            <person name="Ohji S."/>
            <person name="Ichikawa N."/>
        </authorList>
    </citation>
    <scope>NUCLEOTIDE SEQUENCE [LARGE SCALE GENOMIC DNA]</scope>
    <source>
        <strain evidence="3 4">NBRC 15515</strain>
    </source>
</reference>
<dbReference type="PANTHER" id="PTHR24094:SF15">
    <property type="entry name" value="AMP-DEPENDENT SYNTHETASE_LIGASE DOMAIN-CONTAINING PROTEIN-RELATED"/>
    <property type="match status" value="1"/>
</dbReference>
<dbReference type="InterPro" id="IPR011089">
    <property type="entry name" value="GmrSD_C"/>
</dbReference>